<dbReference type="RefSeq" id="XP_053591553.1">
    <property type="nucleotide sequence ID" value="XM_053722908.1"/>
</dbReference>
<dbReference type="PANTHER" id="PTHR10680">
    <property type="entry name" value="PEPTIDYL-GLYCINE ALPHA-AMIDATING MONOOXYGENASE"/>
    <property type="match status" value="1"/>
</dbReference>
<feature type="binding site" evidence="19">
    <location>
        <position position="209"/>
    </location>
    <ligand>
        <name>Cu(2+)</name>
        <dbReference type="ChEBI" id="CHEBI:29036"/>
        <label>1</label>
        <note>catalytic</note>
    </ligand>
</feature>
<feature type="disulfide bond" evidence="20">
    <location>
        <begin position="193"/>
        <end position="304"/>
    </location>
</feature>
<evidence type="ECO:0000256" key="23">
    <source>
        <dbReference type="SAM" id="SignalP"/>
    </source>
</evidence>
<evidence type="ECO:0000256" key="22">
    <source>
        <dbReference type="SAM" id="Phobius"/>
    </source>
</evidence>
<comment type="subcellular location">
    <subcellularLocation>
        <location evidence="3">Secreted</location>
    </subcellularLocation>
</comment>
<evidence type="ECO:0008006" key="28">
    <source>
        <dbReference type="Google" id="ProtNLM"/>
    </source>
</evidence>
<dbReference type="Gene3D" id="2.60.120.310">
    <property type="entry name" value="Copper type II, ascorbate-dependent monooxygenase, N-terminal domain"/>
    <property type="match status" value="1"/>
</dbReference>
<dbReference type="InterPro" id="IPR001258">
    <property type="entry name" value="NHL_repeat"/>
</dbReference>
<dbReference type="PROSITE" id="PS00085">
    <property type="entry name" value="CU2_MONOOXYGENASE_2"/>
    <property type="match status" value="1"/>
</dbReference>
<evidence type="ECO:0000256" key="21">
    <source>
        <dbReference type="PROSITE-ProRule" id="PRU00504"/>
    </source>
</evidence>
<evidence type="ECO:0000256" key="12">
    <source>
        <dbReference type="ARBA" id="ARBA00023008"/>
    </source>
</evidence>
<accession>A0A6A5HMM6</accession>
<feature type="binding site" evidence="19">
    <location>
        <position position="75"/>
    </location>
    <ligand>
        <name>Cu(2+)</name>
        <dbReference type="ChEBI" id="CHEBI:29036"/>
        <label>1</label>
        <note>catalytic</note>
    </ligand>
</feature>
<evidence type="ECO:0000256" key="14">
    <source>
        <dbReference type="ARBA" id="ARBA00023157"/>
    </source>
</evidence>
<organism evidence="26 27">
    <name type="scientific">Caenorhabditis remanei</name>
    <name type="common">Caenorhabditis vulgaris</name>
    <dbReference type="NCBI Taxonomy" id="31234"/>
    <lineage>
        <taxon>Eukaryota</taxon>
        <taxon>Metazoa</taxon>
        <taxon>Ecdysozoa</taxon>
        <taxon>Nematoda</taxon>
        <taxon>Chromadorea</taxon>
        <taxon>Rhabditida</taxon>
        <taxon>Rhabditina</taxon>
        <taxon>Rhabditomorpha</taxon>
        <taxon>Rhabditoidea</taxon>
        <taxon>Rhabditidae</taxon>
        <taxon>Peloderinae</taxon>
        <taxon>Caenorhabditis</taxon>
    </lineage>
</organism>
<keyword evidence="10" id="KW-0862">Zinc</keyword>
<dbReference type="InterPro" id="IPR024548">
    <property type="entry name" value="Cu2_monoox_C"/>
</dbReference>
<dbReference type="GO" id="GO:0005576">
    <property type="term" value="C:extracellular region"/>
    <property type="evidence" value="ECO:0007669"/>
    <property type="project" value="UniProtKB-SubCell"/>
</dbReference>
<dbReference type="FunFam" id="2.120.10.30:FF:000083">
    <property type="entry name" value="Peptidyl-glycine alpha-amidating monooxygenase B"/>
    <property type="match status" value="1"/>
</dbReference>
<dbReference type="EMBL" id="WUAV01000001">
    <property type="protein sequence ID" value="KAF1769490.1"/>
    <property type="molecule type" value="Genomic_DNA"/>
</dbReference>
<evidence type="ECO:0000256" key="8">
    <source>
        <dbReference type="ARBA" id="ARBA00022729"/>
    </source>
</evidence>
<dbReference type="InterPro" id="IPR014783">
    <property type="entry name" value="Cu2_ascorb_mOase_CS-2"/>
</dbReference>
<comment type="cofactor">
    <cofactor evidence="2">
        <name>Zn(2+)</name>
        <dbReference type="ChEBI" id="CHEBI:29105"/>
    </cofactor>
</comment>
<feature type="binding site" evidence="19">
    <location>
        <position position="211"/>
    </location>
    <ligand>
        <name>Cu(2+)</name>
        <dbReference type="ChEBI" id="CHEBI:29036"/>
        <label>1</label>
        <note>catalytic</note>
    </ligand>
</feature>
<comment type="cofactor">
    <cofactor evidence="19">
        <name>Cu(2+)</name>
        <dbReference type="ChEBI" id="CHEBI:29036"/>
    </cofactor>
    <text evidence="19">Binds 2 Cu(2+) ions per subunit.</text>
</comment>
<protein>
    <recommendedName>
        <fullName evidence="28">Peptidylglycine monooxygenase</fullName>
    </recommendedName>
</protein>
<dbReference type="GeneID" id="9801976"/>
<dbReference type="GO" id="GO:0004598">
    <property type="term" value="F:peptidylamidoglycolate lyase activity"/>
    <property type="evidence" value="ECO:0007669"/>
    <property type="project" value="UniProtKB-EC"/>
</dbReference>
<keyword evidence="8 23" id="KW-0732">Signal</keyword>
<dbReference type="GO" id="GO:0006518">
    <property type="term" value="P:peptide metabolic process"/>
    <property type="evidence" value="ECO:0007669"/>
    <property type="project" value="InterPro"/>
</dbReference>
<dbReference type="GO" id="GO:0004504">
    <property type="term" value="F:peptidylglycine monooxygenase activity"/>
    <property type="evidence" value="ECO:0007669"/>
    <property type="project" value="UniProtKB-EC"/>
</dbReference>
<feature type="binding site" evidence="19">
    <location>
        <position position="689"/>
    </location>
    <ligand>
        <name>Ca(2+)</name>
        <dbReference type="ChEBI" id="CHEBI:29108"/>
        <note>structural</note>
    </ligand>
</feature>
<keyword evidence="22" id="KW-0472">Membrane</keyword>
<evidence type="ECO:0000256" key="19">
    <source>
        <dbReference type="PIRSR" id="PIRSR600720-2"/>
    </source>
</evidence>
<dbReference type="CDD" id="cd14958">
    <property type="entry name" value="NHL_PAL_like"/>
    <property type="match status" value="1"/>
</dbReference>
<dbReference type="InterPro" id="IPR036939">
    <property type="entry name" value="Cu2_ascorb_mOase_N_sf"/>
</dbReference>
<evidence type="ECO:0000256" key="13">
    <source>
        <dbReference type="ARBA" id="ARBA00023033"/>
    </source>
</evidence>
<keyword evidence="16" id="KW-0456">Lyase</keyword>
<dbReference type="GO" id="GO:0005507">
    <property type="term" value="F:copper ion binding"/>
    <property type="evidence" value="ECO:0007669"/>
    <property type="project" value="InterPro"/>
</dbReference>
<dbReference type="InterPro" id="IPR000323">
    <property type="entry name" value="Cu2_ascorb_mOase_N"/>
</dbReference>
<evidence type="ECO:0000313" key="27">
    <source>
        <dbReference type="Proteomes" id="UP000483820"/>
    </source>
</evidence>
<feature type="transmembrane region" description="Helical" evidence="22">
    <location>
        <begin position="683"/>
        <end position="702"/>
    </location>
</feature>
<keyword evidence="13" id="KW-0503">Monooxygenase</keyword>
<evidence type="ECO:0000256" key="20">
    <source>
        <dbReference type="PIRSR" id="PIRSR600720-3"/>
    </source>
</evidence>
<feature type="domain" description="Copper type II ascorbate-dependent monooxygenase N-terminal" evidence="24">
    <location>
        <begin position="53"/>
        <end position="145"/>
    </location>
</feature>
<keyword evidence="6" id="KW-0964">Secreted</keyword>
<dbReference type="Pfam" id="PF01082">
    <property type="entry name" value="Cu2_monooxygen"/>
    <property type="match status" value="1"/>
</dbReference>
<comment type="similarity">
    <text evidence="4">In the C-terminal section; belongs to the peptidyl-alpha-hydroxyglycine alpha-amidating lyase family.</text>
</comment>
<evidence type="ECO:0000256" key="18">
    <source>
        <dbReference type="ARBA" id="ARBA00048431"/>
    </source>
</evidence>
<sequence>MNDRILFNLLLISLSFCCCSAAVRTTKNEEIQKFTIQMIGYSPQKTDDYVAVSVEATPGYVVGFEPMAHADRVHHMLLYGCTMPASEQGFWRGMETCGWGGGSYILYAWARNAPNLVLPKDVAFSVGHEQDGIKYFVLQVHYAQPFAGEIHDFSGVTMHISQRKPMNLAAVMLFVSGTPIPPQLPAFQNNITCMFQSTTPIHPFAFRTHTHAMGRLVSAFFKHDGHWTKIGKRNPQWPQLFEAIPSKLTIGRGDQMSASCRFDSMDKNRTVNMGAMGVDEMCNFYMMFHYDAKLDNPYPQGAICAQDSPQLMKDYPVDGFELLPSRPELEHHAHQSKVPFGIVQEAIHETLGGVKLGQVAGLAFNNQKELLVFHRAERVWDANTFDNYNILLEKSPIKDPVILVISYQGNQTRIEKKLGGGKFYLPHGIYVDKDDNVYTTDVGSHTVSKWRIEGNELKNVWTTGESMLPGPDEKHFCKPTGITRIGDQLYVTDGYCNSRVVVLDLNGNRIQQFGLPGEEAGQFNLPHDIVSDSAGRILVTDRENGRVQHMTTQGHVIEEFKSTMFTNIYSAASHEDYVFMVPGRPIMGHESEGIAVFVGRSGTGLIEYAFGPATRGKREQMGPQFGQPHCLRVSPDGDTIFVGDIAEGKARLWQFKVQREESMTSMSSISIGWPSLAPADAKYNSFFVLLAIAILVLGAYCVRRRCRNLENGGSLFDKRVSRSNVGFKPLRTEETVGFISDGSESD</sequence>
<feature type="disulfide bond" evidence="20">
    <location>
        <begin position="260"/>
        <end position="282"/>
    </location>
</feature>
<dbReference type="InterPro" id="IPR008977">
    <property type="entry name" value="PHM/PNGase_F_dom_sf"/>
</dbReference>
<keyword evidence="9" id="KW-0677">Repeat</keyword>
<dbReference type="Pfam" id="PF01436">
    <property type="entry name" value="NHL"/>
    <property type="match status" value="3"/>
</dbReference>
<dbReference type="SUPFAM" id="SSF49742">
    <property type="entry name" value="PHM/PNGase F"/>
    <property type="match status" value="2"/>
</dbReference>
<evidence type="ECO:0000256" key="9">
    <source>
        <dbReference type="ARBA" id="ARBA00022737"/>
    </source>
</evidence>
<evidence type="ECO:0000256" key="3">
    <source>
        <dbReference type="ARBA" id="ARBA00004613"/>
    </source>
</evidence>
<feature type="binding site" evidence="19">
    <location>
        <position position="74"/>
    </location>
    <ligand>
        <name>Cu(2+)</name>
        <dbReference type="ChEBI" id="CHEBI:29036"/>
        <label>1</label>
        <note>catalytic</note>
    </ligand>
</feature>
<evidence type="ECO:0000259" key="25">
    <source>
        <dbReference type="Pfam" id="PF03712"/>
    </source>
</evidence>
<feature type="binding site" evidence="19">
    <location>
        <position position="281"/>
    </location>
    <ligand>
        <name>Cu(2+)</name>
        <dbReference type="ChEBI" id="CHEBI:29036"/>
        <label>1</label>
        <note>catalytic</note>
    </ligand>
</feature>
<dbReference type="Proteomes" id="UP000483820">
    <property type="component" value="Chromosome I"/>
</dbReference>
<dbReference type="FunFam" id="2.60.120.310:FF:000008">
    <property type="entry name" value="Probable peptidyl-glycine alpha-amidating monooxygenase pamn-1"/>
    <property type="match status" value="1"/>
</dbReference>
<dbReference type="FunFam" id="2.60.120.230:FF:000003">
    <property type="entry name" value="Probable peptidyl-glycine alpha-amidating monooxygenase pamn-1"/>
    <property type="match status" value="1"/>
</dbReference>
<evidence type="ECO:0000256" key="17">
    <source>
        <dbReference type="ARBA" id="ARBA00023268"/>
    </source>
</evidence>
<dbReference type="InterPro" id="IPR014784">
    <property type="entry name" value="Cu2_ascorb_mOase-like_C"/>
</dbReference>
<dbReference type="Gene3D" id="2.60.120.230">
    <property type="match status" value="1"/>
</dbReference>
<evidence type="ECO:0000259" key="24">
    <source>
        <dbReference type="Pfam" id="PF01082"/>
    </source>
</evidence>
<comment type="catalytic activity">
    <reaction evidence="1">
        <text>a [peptide]-C-terminal (2S)-2-hydroxyglycine = a [peptide]-C-terminal amide + glyoxylate</text>
        <dbReference type="Rhea" id="RHEA:20924"/>
        <dbReference type="Rhea" id="RHEA-COMP:13485"/>
        <dbReference type="Rhea" id="RHEA-COMP:15321"/>
        <dbReference type="ChEBI" id="CHEBI:36655"/>
        <dbReference type="ChEBI" id="CHEBI:137001"/>
        <dbReference type="ChEBI" id="CHEBI:142768"/>
        <dbReference type="EC" id="4.3.2.5"/>
    </reaction>
</comment>
<feature type="signal peptide" evidence="23">
    <location>
        <begin position="1"/>
        <end position="21"/>
    </location>
</feature>
<dbReference type="PRINTS" id="PR00790">
    <property type="entry name" value="PAMONOXGNASE"/>
</dbReference>
<evidence type="ECO:0000256" key="16">
    <source>
        <dbReference type="ARBA" id="ARBA00023239"/>
    </source>
</evidence>
<dbReference type="Gene3D" id="2.120.10.30">
    <property type="entry name" value="TolB, C-terminal domain"/>
    <property type="match status" value="1"/>
</dbReference>
<comment type="catalytic activity">
    <reaction evidence="18">
        <text>a [peptide]-C-terminal glycine + 2 L-ascorbate + O2 = a [peptide]-C-terminal (2S)-2-hydroxyglycine + 2 monodehydro-L-ascorbate radical + H2O</text>
        <dbReference type="Rhea" id="RHEA:21452"/>
        <dbReference type="Rhea" id="RHEA-COMP:13486"/>
        <dbReference type="Rhea" id="RHEA-COMP:15321"/>
        <dbReference type="ChEBI" id="CHEBI:15377"/>
        <dbReference type="ChEBI" id="CHEBI:15379"/>
        <dbReference type="ChEBI" id="CHEBI:38290"/>
        <dbReference type="ChEBI" id="CHEBI:59513"/>
        <dbReference type="ChEBI" id="CHEBI:137000"/>
        <dbReference type="ChEBI" id="CHEBI:142768"/>
        <dbReference type="EC" id="1.14.17.3"/>
    </reaction>
</comment>
<keyword evidence="7 19" id="KW-0479">Metal-binding</keyword>
<feature type="chain" id="PRO_5025375214" description="Peptidylglycine monooxygenase" evidence="23">
    <location>
        <begin position="22"/>
        <end position="746"/>
    </location>
</feature>
<keyword evidence="19" id="KW-0106">Calcium</keyword>
<dbReference type="SUPFAM" id="SSF101898">
    <property type="entry name" value="NHL repeat"/>
    <property type="match status" value="1"/>
</dbReference>
<dbReference type="PANTHER" id="PTHR10680:SF14">
    <property type="entry name" value="PEPTIDYL-GLYCINE ALPHA-AMIDATING MONOOXYGENASE"/>
    <property type="match status" value="1"/>
</dbReference>
<evidence type="ECO:0000256" key="7">
    <source>
        <dbReference type="ARBA" id="ARBA00022723"/>
    </source>
</evidence>
<evidence type="ECO:0000313" key="26">
    <source>
        <dbReference type="EMBL" id="KAF1769490.1"/>
    </source>
</evidence>
<evidence type="ECO:0000256" key="5">
    <source>
        <dbReference type="ARBA" id="ARBA00010263"/>
    </source>
</evidence>
<evidence type="ECO:0000256" key="11">
    <source>
        <dbReference type="ARBA" id="ARBA00023002"/>
    </source>
</evidence>
<feature type="domain" description="Copper type II ascorbate-dependent monooxygenase C-terminal" evidence="25">
    <location>
        <begin position="169"/>
        <end position="306"/>
    </location>
</feature>
<dbReference type="AlphaFoldDB" id="A0A6A5HMM6"/>
<evidence type="ECO:0000256" key="4">
    <source>
        <dbReference type="ARBA" id="ARBA00006026"/>
    </source>
</evidence>
<keyword evidence="12 19" id="KW-0186">Copper</keyword>
<evidence type="ECO:0000256" key="6">
    <source>
        <dbReference type="ARBA" id="ARBA00022525"/>
    </source>
</evidence>
<dbReference type="InterPro" id="IPR011042">
    <property type="entry name" value="6-blade_b-propeller_TolB-like"/>
</dbReference>
<comment type="similarity">
    <text evidence="5">In the N-terminal section; belongs to the copper type II ascorbate-dependent monooxygenase family.</text>
</comment>
<gene>
    <name evidence="26" type="ORF">GCK72_001307</name>
</gene>
<evidence type="ECO:0000256" key="10">
    <source>
        <dbReference type="ARBA" id="ARBA00022833"/>
    </source>
</evidence>
<name>A0A6A5HMM6_CAERE</name>
<keyword evidence="11" id="KW-0560">Oxidoreductase</keyword>
<keyword evidence="22" id="KW-0812">Transmembrane</keyword>
<dbReference type="Pfam" id="PF03712">
    <property type="entry name" value="Cu2_monoox_C"/>
    <property type="match status" value="1"/>
</dbReference>
<keyword evidence="15" id="KW-0325">Glycoprotein</keyword>
<keyword evidence="17" id="KW-0511">Multifunctional enzyme</keyword>
<reference evidence="26 27" key="1">
    <citation type="submission" date="2019-12" db="EMBL/GenBank/DDBJ databases">
        <title>Chromosome-level assembly of the Caenorhabditis remanei genome.</title>
        <authorList>
            <person name="Teterina A.A."/>
            <person name="Willis J.H."/>
            <person name="Phillips P.C."/>
        </authorList>
    </citation>
    <scope>NUCLEOTIDE SEQUENCE [LARGE SCALE GENOMIC DNA]</scope>
    <source>
        <strain evidence="26 27">PX506</strain>
        <tissue evidence="26">Whole organism</tissue>
    </source>
</reference>
<keyword evidence="22" id="KW-1133">Transmembrane helix</keyword>
<evidence type="ECO:0000256" key="2">
    <source>
        <dbReference type="ARBA" id="ARBA00001947"/>
    </source>
</evidence>
<keyword evidence="14 20" id="KW-1015">Disulfide bond</keyword>
<comment type="caution">
    <text evidence="26">The sequence shown here is derived from an EMBL/GenBank/DDBJ whole genome shotgun (WGS) entry which is preliminary data.</text>
</comment>
<feature type="binding site" evidence="19">
    <location>
        <position position="141"/>
    </location>
    <ligand>
        <name>Cu(2+)</name>
        <dbReference type="ChEBI" id="CHEBI:29036"/>
        <label>1</label>
        <note>catalytic</note>
    </ligand>
</feature>
<dbReference type="KEGG" id="crq:GCK72_001307"/>
<proteinExistence type="inferred from homology"/>
<dbReference type="CTD" id="9801976"/>
<dbReference type="GO" id="GO:0016020">
    <property type="term" value="C:membrane"/>
    <property type="evidence" value="ECO:0007669"/>
    <property type="project" value="InterPro"/>
</dbReference>
<feature type="repeat" description="NHL" evidence="21">
    <location>
        <begin position="510"/>
        <end position="553"/>
    </location>
</feature>
<evidence type="ECO:0000256" key="1">
    <source>
        <dbReference type="ARBA" id="ARBA00000686"/>
    </source>
</evidence>
<evidence type="ECO:0000256" key="15">
    <source>
        <dbReference type="ARBA" id="ARBA00023180"/>
    </source>
</evidence>
<dbReference type="PROSITE" id="PS51125">
    <property type="entry name" value="NHL"/>
    <property type="match status" value="1"/>
</dbReference>
<dbReference type="InterPro" id="IPR000720">
    <property type="entry name" value="PHM/PAL"/>
</dbReference>